<dbReference type="GO" id="GO:0015369">
    <property type="term" value="F:calcium:proton antiporter activity"/>
    <property type="evidence" value="ECO:0007669"/>
    <property type="project" value="InterPro"/>
</dbReference>
<feature type="transmembrane region" description="Helical" evidence="13">
    <location>
        <begin position="351"/>
        <end position="374"/>
    </location>
</feature>
<keyword evidence="8" id="KW-0106">Calcium</keyword>
<dbReference type="Gramene" id="rna-AYBTSS11_LOCUS18155">
    <property type="protein sequence ID" value="CAJ1960367.1"/>
    <property type="gene ID" value="gene-AYBTSS11_LOCUS18155"/>
</dbReference>
<dbReference type="AlphaFoldDB" id="A0AA86SYR1"/>
<dbReference type="GO" id="GO:0006874">
    <property type="term" value="P:intracellular calcium ion homeostasis"/>
    <property type="evidence" value="ECO:0007669"/>
    <property type="project" value="UniProtKB-ARBA"/>
</dbReference>
<evidence type="ECO:0000256" key="10">
    <source>
        <dbReference type="ARBA" id="ARBA00023065"/>
    </source>
</evidence>
<dbReference type="FunFam" id="1.20.1420.30:FF:000008">
    <property type="entry name" value="Vacuolar cation/proton exchanger"/>
    <property type="match status" value="1"/>
</dbReference>
<dbReference type="InterPro" id="IPR044880">
    <property type="entry name" value="NCX_ion-bd_dom_sf"/>
</dbReference>
<evidence type="ECO:0000259" key="15">
    <source>
        <dbReference type="Pfam" id="PF22917"/>
    </source>
</evidence>
<feature type="compositionally biased region" description="Low complexity" evidence="12">
    <location>
        <begin position="25"/>
        <end position="36"/>
    </location>
</feature>
<dbReference type="GO" id="GO:0006882">
    <property type="term" value="P:intracellular zinc ion homeostasis"/>
    <property type="evidence" value="ECO:0007669"/>
    <property type="project" value="UniProtKB-ARBA"/>
</dbReference>
<keyword evidence="17" id="KW-1185">Reference proteome</keyword>
<evidence type="ECO:0000256" key="8">
    <source>
        <dbReference type="ARBA" id="ARBA00022837"/>
    </source>
</evidence>
<dbReference type="GO" id="GO:0030026">
    <property type="term" value="P:intracellular manganese ion homeostasis"/>
    <property type="evidence" value="ECO:0007669"/>
    <property type="project" value="UniProtKB-ARBA"/>
</dbReference>
<keyword evidence="3" id="KW-0813">Transport</keyword>
<dbReference type="Gene3D" id="3.40.50.720">
    <property type="entry name" value="NAD(P)-binding Rossmann-like Domain"/>
    <property type="match status" value="1"/>
</dbReference>
<feature type="transmembrane region" description="Helical" evidence="13">
    <location>
        <begin position="198"/>
        <end position="217"/>
    </location>
</feature>
<dbReference type="GO" id="GO:0009705">
    <property type="term" value="C:plant-type vacuole membrane"/>
    <property type="evidence" value="ECO:0007669"/>
    <property type="project" value="UniProtKB-ARBA"/>
</dbReference>
<dbReference type="GO" id="GO:0061993">
    <property type="term" value="C:calcium:proton antiporter complex"/>
    <property type="evidence" value="ECO:0007669"/>
    <property type="project" value="UniProtKB-ARBA"/>
</dbReference>
<feature type="domain" description="Sodium/calcium exchanger membrane region" evidence="14">
    <location>
        <begin position="283"/>
        <end position="426"/>
    </location>
</feature>
<evidence type="ECO:0000256" key="2">
    <source>
        <dbReference type="ARBA" id="ARBA00008248"/>
    </source>
</evidence>
<dbReference type="Pfam" id="PF01699">
    <property type="entry name" value="Na_Ca_ex"/>
    <property type="match status" value="2"/>
</dbReference>
<dbReference type="InterPro" id="IPR004837">
    <property type="entry name" value="NaCa_Exmemb"/>
</dbReference>
<feature type="transmembrane region" description="Helical" evidence="13">
    <location>
        <begin position="312"/>
        <end position="331"/>
    </location>
</feature>
<feature type="transmembrane region" description="Helical" evidence="13">
    <location>
        <begin position="162"/>
        <end position="186"/>
    </location>
</feature>
<dbReference type="CDD" id="cd08948">
    <property type="entry name" value="5beta-POR_like_SDR_a"/>
    <property type="match status" value="1"/>
</dbReference>
<evidence type="ECO:0000313" key="17">
    <source>
        <dbReference type="Proteomes" id="UP001189624"/>
    </source>
</evidence>
<evidence type="ECO:0000256" key="11">
    <source>
        <dbReference type="ARBA" id="ARBA00023136"/>
    </source>
</evidence>
<feature type="domain" description="PRISE-like Rossmann-fold" evidence="15">
    <location>
        <begin position="526"/>
        <end position="776"/>
    </location>
</feature>
<feature type="region of interest" description="Disordered" evidence="12">
    <location>
        <begin position="17"/>
        <end position="40"/>
    </location>
</feature>
<feature type="transmembrane region" description="Helical" evidence="13">
    <location>
        <begin position="380"/>
        <end position="401"/>
    </location>
</feature>
<evidence type="ECO:0000313" key="16">
    <source>
        <dbReference type="EMBL" id="CAJ1960367.1"/>
    </source>
</evidence>
<keyword evidence="6" id="KW-0109">Calcium transport</keyword>
<keyword evidence="10" id="KW-0406">Ion transport</keyword>
<protein>
    <recommendedName>
        <fullName evidence="18">Vacuolar cation/proton exchanger</fullName>
    </recommendedName>
</protein>
<reference evidence="16" key="1">
    <citation type="submission" date="2023-10" db="EMBL/GenBank/DDBJ databases">
        <authorList>
            <person name="Domelevo Entfellner J.-B."/>
        </authorList>
    </citation>
    <scope>NUCLEOTIDE SEQUENCE</scope>
</reference>
<sequence>MARHTMEEDLNILEMNTEPCNDSNATTAKTAPPQAQNNLTSSAVTNKCPFLVTKVRFQMLRSFTANLQEVVFGTKLAVLFPAVPLAVAADFYSLGRPWIFALSLLGLTPLAERVSFLTEQIAYYTGPTVGGLLNATCGNATEMIISLLALHQNKVNVVKFSLLGSILSNLLLVLGSSLLCGGLANLRKEQRYDRKQADVNSLVLLLGLLCHLLPLMFRYALAGEYPSIATSALQLSRASSIVMLLAYAGYIFFQLKTHRQIFDAQQEVENEDEEKAVIGFWSAFAWLVGMTLIISLLSEYVVATIEAASDSWGISVSFISIILLPIVGNAAEHAGSIIFAFKNKLDISLGVAMGSATQISMFVVPLCVVVAWLMGMEMDLDFNLLETGCLAFTIIVTAFTLQDGTSHYMKGVVLFLCYIIIAACFFVHKTPLISTTFISIKWFQYGREGQPSRVPHRVMATIDETNHVAVIFGVTGLVGRELARRFLLQEPSWKVYGIARKPETPPTLISPCYHFISCNLLNPLETQQKLSGLQDVTHMFWVTWASQFQSETQQSCEQNKVMMSNALNSMLSIAKSLKHVSLQTGTKHYVSLHPPFEQEKLHCYYYHEEFPRMSRSLNFYYALEDLLMEKLSGKVSWSVHRPGLLLGSSVRSIYNFMGSLCVYGAICKHLRLPFVFGGTRKCWEEAYIDGSDARLVADQHIWAATNSKIISINGQAFNSINGPTFTWKEVWPIVGKKLGVQVPQDMFVENFWFSKAMTGKQKVWEEIVEEYGLVHTTVENLANWEFLDALFRLPFKLLGSRDKVDGLGFGARYKTLNSILYWIDCMRDEKLIPKASW</sequence>
<dbReference type="InterPro" id="IPR004798">
    <property type="entry name" value="CAX-like"/>
</dbReference>
<name>A0AA86SYR1_9FABA</name>
<evidence type="ECO:0000256" key="3">
    <source>
        <dbReference type="ARBA" id="ARBA00022448"/>
    </source>
</evidence>
<dbReference type="InterPro" id="IPR055222">
    <property type="entry name" value="PRISE-like_Rossmann-fold"/>
</dbReference>
<keyword evidence="11 13" id="KW-0472">Membrane</keyword>
<evidence type="ECO:0000256" key="9">
    <source>
        <dbReference type="ARBA" id="ARBA00022989"/>
    </source>
</evidence>
<evidence type="ECO:0000256" key="6">
    <source>
        <dbReference type="ARBA" id="ARBA00022568"/>
    </source>
</evidence>
<evidence type="ECO:0000256" key="5">
    <source>
        <dbReference type="ARBA" id="ARBA00022554"/>
    </source>
</evidence>
<dbReference type="Proteomes" id="UP001189624">
    <property type="component" value="Chromosome 6"/>
</dbReference>
<dbReference type="GO" id="GO:0010351">
    <property type="term" value="P:lithium ion transport"/>
    <property type="evidence" value="ECO:0007669"/>
    <property type="project" value="UniProtKB-ARBA"/>
</dbReference>
<comment type="subcellular location">
    <subcellularLocation>
        <location evidence="1">Vacuole membrane</location>
        <topology evidence="1">Multi-pass membrane protein</topology>
    </subcellularLocation>
</comment>
<dbReference type="SUPFAM" id="SSF51735">
    <property type="entry name" value="NAD(P)-binding Rossmann-fold domains"/>
    <property type="match status" value="1"/>
</dbReference>
<evidence type="ECO:0000256" key="1">
    <source>
        <dbReference type="ARBA" id="ARBA00004128"/>
    </source>
</evidence>
<dbReference type="PANTHER" id="PTHR31503">
    <property type="entry name" value="VACUOLAR CALCIUM ION TRANSPORTER"/>
    <property type="match status" value="1"/>
</dbReference>
<keyword evidence="5" id="KW-0926">Vacuole</keyword>
<dbReference type="EMBL" id="OY731403">
    <property type="protein sequence ID" value="CAJ1960367.1"/>
    <property type="molecule type" value="Genomic_DNA"/>
</dbReference>
<dbReference type="GO" id="GO:0010119">
    <property type="term" value="P:regulation of stomatal movement"/>
    <property type="evidence" value="ECO:0007669"/>
    <property type="project" value="UniProtKB-ARBA"/>
</dbReference>
<feature type="transmembrane region" description="Helical" evidence="13">
    <location>
        <begin position="276"/>
        <end position="297"/>
    </location>
</feature>
<comment type="similarity">
    <text evidence="2">Belongs to the Ca(2+):cation antiporter (CaCA) (TC 2.A.19) family. Cation/proton exchanger (CAX) subfamily.</text>
</comment>
<keyword evidence="7 13" id="KW-0812">Transmembrane</keyword>
<dbReference type="GO" id="GO:0055062">
    <property type="term" value="P:phosphate ion homeostasis"/>
    <property type="evidence" value="ECO:0007669"/>
    <property type="project" value="UniProtKB-ARBA"/>
</dbReference>
<evidence type="ECO:0000256" key="12">
    <source>
        <dbReference type="SAM" id="MobiDB-lite"/>
    </source>
</evidence>
<dbReference type="NCBIfam" id="TIGR00378">
    <property type="entry name" value="cax"/>
    <property type="match status" value="1"/>
</dbReference>
<dbReference type="FunFam" id="1.20.1420.30:FF:000020">
    <property type="entry name" value="Vacuolar cation/proton exchanger"/>
    <property type="match status" value="1"/>
</dbReference>
<keyword evidence="4" id="KW-0050">Antiport</keyword>
<feature type="transmembrane region" description="Helical" evidence="13">
    <location>
        <begin position="237"/>
        <end position="255"/>
    </location>
</feature>
<organism evidence="16 17">
    <name type="scientific">Sphenostylis stenocarpa</name>
    <dbReference type="NCBI Taxonomy" id="92480"/>
    <lineage>
        <taxon>Eukaryota</taxon>
        <taxon>Viridiplantae</taxon>
        <taxon>Streptophyta</taxon>
        <taxon>Embryophyta</taxon>
        <taxon>Tracheophyta</taxon>
        <taxon>Spermatophyta</taxon>
        <taxon>Magnoliopsida</taxon>
        <taxon>eudicotyledons</taxon>
        <taxon>Gunneridae</taxon>
        <taxon>Pentapetalae</taxon>
        <taxon>rosids</taxon>
        <taxon>fabids</taxon>
        <taxon>Fabales</taxon>
        <taxon>Fabaceae</taxon>
        <taxon>Papilionoideae</taxon>
        <taxon>50 kb inversion clade</taxon>
        <taxon>NPAAA clade</taxon>
        <taxon>indigoferoid/millettioid clade</taxon>
        <taxon>Phaseoleae</taxon>
        <taxon>Sphenostylis</taxon>
    </lineage>
</organism>
<feature type="domain" description="Sodium/calcium exchanger membrane region" evidence="14">
    <location>
        <begin position="98"/>
        <end position="255"/>
    </location>
</feature>
<dbReference type="Pfam" id="PF22917">
    <property type="entry name" value="PRISE"/>
    <property type="match status" value="1"/>
</dbReference>
<dbReference type="InterPro" id="IPR004713">
    <property type="entry name" value="CaH_exchang"/>
</dbReference>
<evidence type="ECO:0000256" key="4">
    <source>
        <dbReference type="ARBA" id="ARBA00022449"/>
    </source>
</evidence>
<dbReference type="Gene3D" id="1.20.1420.30">
    <property type="entry name" value="NCX, central ion-binding region"/>
    <property type="match status" value="1"/>
</dbReference>
<feature type="transmembrane region" description="Helical" evidence="13">
    <location>
        <begin position="408"/>
        <end position="428"/>
    </location>
</feature>
<dbReference type="InterPro" id="IPR036291">
    <property type="entry name" value="NAD(P)-bd_dom_sf"/>
</dbReference>
<evidence type="ECO:0000256" key="13">
    <source>
        <dbReference type="SAM" id="Phobius"/>
    </source>
</evidence>
<accession>A0AA86SYR1</accession>
<evidence type="ECO:0000259" key="14">
    <source>
        <dbReference type="Pfam" id="PF01699"/>
    </source>
</evidence>
<proteinExistence type="inferred from homology"/>
<keyword evidence="9 13" id="KW-1133">Transmembrane helix</keyword>
<dbReference type="PANTHER" id="PTHR31503:SF42">
    <property type="entry name" value="VACUOLAR CATION_PROTON EXCHANGER"/>
    <property type="match status" value="1"/>
</dbReference>
<evidence type="ECO:0008006" key="18">
    <source>
        <dbReference type="Google" id="ProtNLM"/>
    </source>
</evidence>
<dbReference type="NCBIfam" id="TIGR00846">
    <property type="entry name" value="caca2"/>
    <property type="match status" value="1"/>
</dbReference>
<gene>
    <name evidence="16" type="ORF">AYBTSS11_LOCUS18155</name>
</gene>
<evidence type="ECO:0000256" key="7">
    <source>
        <dbReference type="ARBA" id="ARBA00022692"/>
    </source>
</evidence>